<feature type="region of interest" description="Disordered" evidence="1">
    <location>
        <begin position="35"/>
        <end position="54"/>
    </location>
</feature>
<evidence type="ECO:0000313" key="3">
    <source>
        <dbReference type="Proteomes" id="UP001165205"/>
    </source>
</evidence>
<comment type="caution">
    <text evidence="2">The sequence shown here is derived from an EMBL/GenBank/DDBJ whole genome shotgun (WGS) entry which is preliminary data.</text>
</comment>
<protein>
    <submittedName>
        <fullName evidence="2">Unnamed protein product</fullName>
    </submittedName>
</protein>
<dbReference type="EMBL" id="BSYA01000061">
    <property type="protein sequence ID" value="GMG29777.1"/>
    <property type="molecule type" value="Genomic_DNA"/>
</dbReference>
<evidence type="ECO:0000313" key="2">
    <source>
        <dbReference type="EMBL" id="GMG29777.1"/>
    </source>
</evidence>
<proteinExistence type="predicted"/>
<accession>A0AAN4YGN8</accession>
<name>A0AAN4YGN8_ASPOZ</name>
<sequence>MSVILDNILATLLVDLQFFNLEEYTSTTFFRPLTTDQDTDRRQRGAISQPGPAVGHTRVAEDYEECGPSVNGISPGLRVPFNDFLDDIFDFEAMAAAAKGKQPTKPLAWIDVDHPPEKDYDPEPVAGCFNTNRAALLEKAIDSGVLVPVLLCG</sequence>
<gene>
    <name evidence="2" type="ORF">Aory04_000598100</name>
</gene>
<organism evidence="2 3">
    <name type="scientific">Aspergillus oryzae</name>
    <name type="common">Yellow koji mold</name>
    <dbReference type="NCBI Taxonomy" id="5062"/>
    <lineage>
        <taxon>Eukaryota</taxon>
        <taxon>Fungi</taxon>
        <taxon>Dikarya</taxon>
        <taxon>Ascomycota</taxon>
        <taxon>Pezizomycotina</taxon>
        <taxon>Eurotiomycetes</taxon>
        <taxon>Eurotiomycetidae</taxon>
        <taxon>Eurotiales</taxon>
        <taxon>Aspergillaceae</taxon>
        <taxon>Aspergillus</taxon>
        <taxon>Aspergillus subgen. Circumdati</taxon>
    </lineage>
</organism>
<dbReference type="AlphaFoldDB" id="A0AAN4YGN8"/>
<reference evidence="2" key="1">
    <citation type="submission" date="2023-04" db="EMBL/GenBank/DDBJ databases">
        <title>Aspergillus oryzae NBRC 4228.</title>
        <authorList>
            <person name="Ichikawa N."/>
            <person name="Sato H."/>
            <person name="Tonouchi N."/>
        </authorList>
    </citation>
    <scope>NUCLEOTIDE SEQUENCE</scope>
    <source>
        <strain evidence="2">NBRC 4228</strain>
    </source>
</reference>
<dbReference type="Proteomes" id="UP001165205">
    <property type="component" value="Unassembled WGS sequence"/>
</dbReference>
<evidence type="ECO:0000256" key="1">
    <source>
        <dbReference type="SAM" id="MobiDB-lite"/>
    </source>
</evidence>